<dbReference type="Gene3D" id="3.40.30.120">
    <property type="match status" value="1"/>
</dbReference>
<dbReference type="Gene3D" id="3.50.50.60">
    <property type="entry name" value="FAD/NAD(P)-binding domain"/>
    <property type="match status" value="2"/>
</dbReference>
<evidence type="ECO:0000256" key="1">
    <source>
        <dbReference type="ARBA" id="ARBA00001974"/>
    </source>
</evidence>
<comment type="cofactor">
    <cofactor evidence="1">
        <name>FAD</name>
        <dbReference type="ChEBI" id="CHEBI:57692"/>
    </cofactor>
</comment>
<dbReference type="InterPro" id="IPR002938">
    <property type="entry name" value="FAD-bd"/>
</dbReference>
<name>A0A542DBQ7_AMYCI</name>
<feature type="compositionally biased region" description="Basic and acidic residues" evidence="4">
    <location>
        <begin position="101"/>
        <end position="122"/>
    </location>
</feature>
<organism evidence="6 7">
    <name type="scientific">Amycolatopsis cihanbeyliensis</name>
    <dbReference type="NCBI Taxonomy" id="1128664"/>
    <lineage>
        <taxon>Bacteria</taxon>
        <taxon>Bacillati</taxon>
        <taxon>Actinomycetota</taxon>
        <taxon>Actinomycetes</taxon>
        <taxon>Pseudonocardiales</taxon>
        <taxon>Pseudonocardiaceae</taxon>
        <taxon>Amycolatopsis</taxon>
    </lineage>
</organism>
<accession>A0A542DBQ7</accession>
<dbReference type="PANTHER" id="PTHR43004">
    <property type="entry name" value="TRK SYSTEM POTASSIUM UPTAKE PROTEIN"/>
    <property type="match status" value="1"/>
</dbReference>
<reference evidence="6 7" key="1">
    <citation type="submission" date="2019-06" db="EMBL/GenBank/DDBJ databases">
        <title>Sequencing the genomes of 1000 actinobacteria strains.</title>
        <authorList>
            <person name="Klenk H.-P."/>
        </authorList>
    </citation>
    <scope>NUCLEOTIDE SEQUENCE [LARGE SCALE GENOMIC DNA]</scope>
    <source>
        <strain evidence="6 7">DSM 45679</strain>
    </source>
</reference>
<dbReference type="Pfam" id="PF01494">
    <property type="entry name" value="FAD_binding_3"/>
    <property type="match status" value="1"/>
</dbReference>
<evidence type="ECO:0000256" key="4">
    <source>
        <dbReference type="SAM" id="MobiDB-lite"/>
    </source>
</evidence>
<dbReference type="PANTHER" id="PTHR43004:SF19">
    <property type="entry name" value="BINDING MONOOXYGENASE, PUTATIVE (JCVI)-RELATED"/>
    <property type="match status" value="1"/>
</dbReference>
<keyword evidence="7" id="KW-1185">Reference proteome</keyword>
<dbReference type="GO" id="GO:0016709">
    <property type="term" value="F:oxidoreductase activity, acting on paired donors, with incorporation or reduction of molecular oxygen, NAD(P)H as one donor, and incorporation of one atom of oxygen"/>
    <property type="evidence" value="ECO:0007669"/>
    <property type="project" value="UniProtKB-ARBA"/>
</dbReference>
<proteinExistence type="predicted"/>
<evidence type="ECO:0000259" key="5">
    <source>
        <dbReference type="Pfam" id="PF01494"/>
    </source>
</evidence>
<protein>
    <submittedName>
        <fullName evidence="6">2-polyprenyl-6-methoxyphenol hydroxylase-like FAD-dependent oxidoreductase</fullName>
    </submittedName>
</protein>
<dbReference type="RefSeq" id="WP_141995435.1">
    <property type="nucleotide sequence ID" value="NZ_VFML01000001.1"/>
</dbReference>
<comment type="caution">
    <text evidence="6">The sequence shown here is derived from an EMBL/GenBank/DDBJ whole genome shotgun (WGS) entry which is preliminary data.</text>
</comment>
<dbReference type="AlphaFoldDB" id="A0A542DBQ7"/>
<keyword evidence="2" id="KW-0285">Flavoprotein</keyword>
<dbReference type="InterPro" id="IPR050641">
    <property type="entry name" value="RIFMO-like"/>
</dbReference>
<dbReference type="SUPFAM" id="SSF51905">
    <property type="entry name" value="FAD/NAD(P)-binding domain"/>
    <property type="match status" value="1"/>
</dbReference>
<gene>
    <name evidence="6" type="ORF">FB471_0137</name>
</gene>
<dbReference type="Pfam" id="PF21274">
    <property type="entry name" value="Rng_hyd_C"/>
    <property type="match status" value="1"/>
</dbReference>
<dbReference type="GO" id="GO:0071949">
    <property type="term" value="F:FAD binding"/>
    <property type="evidence" value="ECO:0007669"/>
    <property type="project" value="InterPro"/>
</dbReference>
<sequence length="542" mass="58302">MRSTGFEYDVVVAGAGPVGTVLACELRRAGVSVLMLERRAGPDATSRGWAGSMGPLAFEVLDRLGLGEPVLAAEERTLAEYERMFAAWARAAGQDGASPSEPKEHFGGLERIDPARRTSPERRRVRLEQPVLQDLLWRHADELGVVLHREHEVVGVEQDEECVAVTVSTQGRTYRLRTQYLVGCDGTTSTVRGLAGFDFPGTDPSMTGRVAVVELAEDARLTPGVHFTPEGAYVYGLGLNRLTTAEFGSGPPAEDRPLTREEMQDSIRRVSGRPVTLANFTSGIRWTDPARQASEYRRGRVLLCGDAAHMYAPVGGQGLNVGLTDAANLGWKLAAQVHRWAPSGLLDSYRGERHPVAERLLQNTKAQIALIRSDPQSSALRELFDELFELDDVHRLIADMLAGMDVRYPLGSAHPLVGTLIGDAELSVATDDSGATGKTRLATLFDGRGVLVDLRAGSAVSAAAAPWAARVRRTAATAIGPVARTDADALLLRPDGCVAWALPPDAPFHAAQLRTALASWFGEPGTTEEARSADRQGVIHTS</sequence>
<feature type="domain" description="FAD-binding" evidence="5">
    <location>
        <begin position="7"/>
        <end position="364"/>
    </location>
</feature>
<dbReference type="InterPro" id="IPR036188">
    <property type="entry name" value="FAD/NAD-bd_sf"/>
</dbReference>
<evidence type="ECO:0000313" key="6">
    <source>
        <dbReference type="EMBL" id="TQJ00511.1"/>
    </source>
</evidence>
<evidence type="ECO:0000256" key="3">
    <source>
        <dbReference type="ARBA" id="ARBA00022827"/>
    </source>
</evidence>
<dbReference type="Proteomes" id="UP000320876">
    <property type="component" value="Unassembled WGS sequence"/>
</dbReference>
<dbReference type="PRINTS" id="PR00420">
    <property type="entry name" value="RNGMNOXGNASE"/>
</dbReference>
<feature type="region of interest" description="Disordered" evidence="4">
    <location>
        <begin position="93"/>
        <end position="123"/>
    </location>
</feature>
<dbReference type="OrthoDB" id="8670884at2"/>
<dbReference type="EMBL" id="VFML01000001">
    <property type="protein sequence ID" value="TQJ00511.1"/>
    <property type="molecule type" value="Genomic_DNA"/>
</dbReference>
<keyword evidence="3" id="KW-0274">FAD</keyword>
<dbReference type="PROSITE" id="PS51257">
    <property type="entry name" value="PROKAR_LIPOPROTEIN"/>
    <property type="match status" value="1"/>
</dbReference>
<evidence type="ECO:0000313" key="7">
    <source>
        <dbReference type="Proteomes" id="UP000320876"/>
    </source>
</evidence>
<evidence type="ECO:0000256" key="2">
    <source>
        <dbReference type="ARBA" id="ARBA00022630"/>
    </source>
</evidence>